<dbReference type="PANTHER" id="PTHR11785:SF498">
    <property type="entry name" value="HIGH-AFFINITY METHIONINE PERMEASE"/>
    <property type="match status" value="1"/>
</dbReference>
<feature type="region of interest" description="Disordered" evidence="5">
    <location>
        <begin position="1"/>
        <end position="28"/>
    </location>
</feature>
<name>A0AAW0C4S2_9AGAR</name>
<dbReference type="Pfam" id="PF13520">
    <property type="entry name" value="AA_permease_2"/>
    <property type="match status" value="1"/>
</dbReference>
<comment type="caution">
    <text evidence="7">The sequence shown here is derived from an EMBL/GenBank/DDBJ whole genome shotgun (WGS) entry which is preliminary data.</text>
</comment>
<keyword evidence="3 6" id="KW-1133">Transmembrane helix</keyword>
<comment type="subcellular location">
    <subcellularLocation>
        <location evidence="1">Membrane</location>
        <topology evidence="1">Multi-pass membrane protein</topology>
    </subcellularLocation>
</comment>
<evidence type="ECO:0000256" key="4">
    <source>
        <dbReference type="ARBA" id="ARBA00023136"/>
    </source>
</evidence>
<feature type="compositionally biased region" description="Polar residues" evidence="5">
    <location>
        <begin position="1"/>
        <end position="21"/>
    </location>
</feature>
<feature type="transmembrane region" description="Helical" evidence="6">
    <location>
        <begin position="384"/>
        <end position="406"/>
    </location>
</feature>
<reference evidence="7 8" key="1">
    <citation type="submission" date="2024-01" db="EMBL/GenBank/DDBJ databases">
        <title>A draft genome for a cacao thread blight-causing isolate of Paramarasmius palmivorus.</title>
        <authorList>
            <person name="Baruah I.K."/>
            <person name="Bukari Y."/>
            <person name="Amoako-Attah I."/>
            <person name="Meinhardt L.W."/>
            <person name="Bailey B.A."/>
            <person name="Cohen S.P."/>
        </authorList>
    </citation>
    <scope>NUCLEOTIDE SEQUENCE [LARGE SCALE GENOMIC DNA]</scope>
    <source>
        <strain evidence="7 8">GH-12</strain>
    </source>
</reference>
<keyword evidence="4 6" id="KW-0472">Membrane</keyword>
<evidence type="ECO:0000313" key="8">
    <source>
        <dbReference type="Proteomes" id="UP001383192"/>
    </source>
</evidence>
<feature type="transmembrane region" description="Helical" evidence="6">
    <location>
        <begin position="258"/>
        <end position="277"/>
    </location>
</feature>
<keyword evidence="2 6" id="KW-0812">Transmembrane</keyword>
<evidence type="ECO:0008006" key="9">
    <source>
        <dbReference type="Google" id="ProtNLM"/>
    </source>
</evidence>
<feature type="transmembrane region" description="Helical" evidence="6">
    <location>
        <begin position="418"/>
        <end position="439"/>
    </location>
</feature>
<proteinExistence type="predicted"/>
<dbReference type="GO" id="GO:0015179">
    <property type="term" value="F:L-amino acid transmembrane transporter activity"/>
    <property type="evidence" value="ECO:0007669"/>
    <property type="project" value="TreeGrafter"/>
</dbReference>
<feature type="transmembrane region" description="Helical" evidence="6">
    <location>
        <begin position="159"/>
        <end position="181"/>
    </location>
</feature>
<evidence type="ECO:0000256" key="3">
    <source>
        <dbReference type="ARBA" id="ARBA00022989"/>
    </source>
</evidence>
<evidence type="ECO:0000313" key="7">
    <source>
        <dbReference type="EMBL" id="KAK7034073.1"/>
    </source>
</evidence>
<keyword evidence="8" id="KW-1185">Reference proteome</keyword>
<dbReference type="InterPro" id="IPR050598">
    <property type="entry name" value="AminoAcid_Transporter"/>
</dbReference>
<protein>
    <recommendedName>
        <fullName evidence="9">High affinity methionine permease</fullName>
    </recommendedName>
</protein>
<feature type="transmembrane region" description="Helical" evidence="6">
    <location>
        <begin position="306"/>
        <end position="325"/>
    </location>
</feature>
<evidence type="ECO:0000256" key="6">
    <source>
        <dbReference type="SAM" id="Phobius"/>
    </source>
</evidence>
<gene>
    <name evidence="7" type="ORF">VNI00_012504</name>
</gene>
<dbReference type="Gene3D" id="1.20.1740.10">
    <property type="entry name" value="Amino acid/polyamine transporter I"/>
    <property type="match status" value="1"/>
</dbReference>
<accession>A0AAW0C4S2</accession>
<dbReference type="PANTHER" id="PTHR11785">
    <property type="entry name" value="AMINO ACID TRANSPORTER"/>
    <property type="match status" value="1"/>
</dbReference>
<dbReference type="InterPro" id="IPR002293">
    <property type="entry name" value="AA/rel_permease1"/>
</dbReference>
<feature type="region of interest" description="Disordered" evidence="5">
    <location>
        <begin position="541"/>
        <end position="566"/>
    </location>
</feature>
<dbReference type="GO" id="GO:0016020">
    <property type="term" value="C:membrane"/>
    <property type="evidence" value="ECO:0007669"/>
    <property type="project" value="UniProtKB-SubCell"/>
</dbReference>
<dbReference type="EMBL" id="JAYKXP010000058">
    <property type="protein sequence ID" value="KAK7034073.1"/>
    <property type="molecule type" value="Genomic_DNA"/>
</dbReference>
<organism evidence="7 8">
    <name type="scientific">Paramarasmius palmivorus</name>
    <dbReference type="NCBI Taxonomy" id="297713"/>
    <lineage>
        <taxon>Eukaryota</taxon>
        <taxon>Fungi</taxon>
        <taxon>Dikarya</taxon>
        <taxon>Basidiomycota</taxon>
        <taxon>Agaricomycotina</taxon>
        <taxon>Agaricomycetes</taxon>
        <taxon>Agaricomycetidae</taxon>
        <taxon>Agaricales</taxon>
        <taxon>Marasmiineae</taxon>
        <taxon>Marasmiaceae</taxon>
        <taxon>Paramarasmius</taxon>
    </lineage>
</organism>
<dbReference type="Proteomes" id="UP001383192">
    <property type="component" value="Unassembled WGS sequence"/>
</dbReference>
<feature type="transmembrane region" description="Helical" evidence="6">
    <location>
        <begin position="351"/>
        <end position="372"/>
    </location>
</feature>
<evidence type="ECO:0000256" key="1">
    <source>
        <dbReference type="ARBA" id="ARBA00004141"/>
    </source>
</evidence>
<evidence type="ECO:0000256" key="5">
    <source>
        <dbReference type="SAM" id="MobiDB-lite"/>
    </source>
</evidence>
<dbReference type="AlphaFoldDB" id="A0AAW0C4S2"/>
<evidence type="ECO:0000256" key="2">
    <source>
        <dbReference type="ARBA" id="ARBA00022692"/>
    </source>
</evidence>
<feature type="transmembrane region" description="Helical" evidence="6">
    <location>
        <begin position="451"/>
        <end position="478"/>
    </location>
</feature>
<sequence>MPSSISSHYDSKQEFNTSDQNPAAPRVGGKVFVAETSSSADGESFDAVPQENRRLGTLSAVMLIANRMIGTGIFATPASIYNRSRWTCGLLGMGYRLAKIWRREKLSGILVPQASVSHHLHLRHLRSAPWMAIWKLSLYWEMLLNAANVEVDQWNQRGIGIAVVTFALILHGVAPKFGIYLQNALGFFKRVPGGSPHNFRNSFEGTNTDANSFVQALYNVIWSYIVRQLTQGQDTRMPSTQCPKFATRFPTVKRAAPLAMILVAVLYMLTNIAYMAAVPKETILTSKRLLAAEFFGIMFGERANRAVSVLIALSAIGNVLAVLFGQGRINQELGREGVLPFSRFWASNKPFNSPLAGLGLQWFVTIIIIIGPPPGDAYNFLLNLISYPLNVFNALISIGLVFIYLRRDKYQWSPPVKASLPVVVFFLIANLFLVIAPLVPPSAGNEPYESLPYWLHVVVAFGVLALGALYWLVWAVILPRAVYHLLPRLSTFSSTQVSCALDRLRALYWPPVPSAAALPPKIVVPTRKHLQVIHDDSVPDSGYASAEEDNDEDVASVGQEATLDDPEEAEATELLRADTFERAFAIKWVTGFVARSDVWIDAGEGLEGEMRAEVVEKATSILSAFTGDEGDTQCAVTRSFSFPLQRVDQLSTSS</sequence>